<proteinExistence type="predicted"/>
<reference evidence="1" key="2">
    <citation type="journal article" date="2015" name="Data Brief">
        <title>Shoot transcriptome of the giant reed, Arundo donax.</title>
        <authorList>
            <person name="Barrero R.A."/>
            <person name="Guerrero F.D."/>
            <person name="Moolhuijzen P."/>
            <person name="Goolsby J.A."/>
            <person name="Tidwell J."/>
            <person name="Bellgard S.E."/>
            <person name="Bellgard M.I."/>
        </authorList>
    </citation>
    <scope>NUCLEOTIDE SEQUENCE</scope>
    <source>
        <tissue evidence="1">Shoot tissue taken approximately 20 cm above the soil surface</tissue>
    </source>
</reference>
<name>A0A0A9C8G0_ARUDO</name>
<protein>
    <submittedName>
        <fullName evidence="1">Uncharacterized protein</fullName>
    </submittedName>
</protein>
<reference evidence="1" key="1">
    <citation type="submission" date="2014-09" db="EMBL/GenBank/DDBJ databases">
        <authorList>
            <person name="Magalhaes I.L.F."/>
            <person name="Oliveira U."/>
            <person name="Santos F.R."/>
            <person name="Vidigal T.H.D.A."/>
            <person name="Brescovit A.D."/>
            <person name="Santos A.J."/>
        </authorList>
    </citation>
    <scope>NUCLEOTIDE SEQUENCE</scope>
    <source>
        <tissue evidence="1">Shoot tissue taken approximately 20 cm above the soil surface</tissue>
    </source>
</reference>
<sequence length="44" mass="5194">MRRHCLLNKQYQRKKCGKKELRNQIGFEFSSHSTYFSPTICGTA</sequence>
<organism evidence="1">
    <name type="scientific">Arundo donax</name>
    <name type="common">Giant reed</name>
    <name type="synonym">Donax arundinaceus</name>
    <dbReference type="NCBI Taxonomy" id="35708"/>
    <lineage>
        <taxon>Eukaryota</taxon>
        <taxon>Viridiplantae</taxon>
        <taxon>Streptophyta</taxon>
        <taxon>Embryophyta</taxon>
        <taxon>Tracheophyta</taxon>
        <taxon>Spermatophyta</taxon>
        <taxon>Magnoliopsida</taxon>
        <taxon>Liliopsida</taxon>
        <taxon>Poales</taxon>
        <taxon>Poaceae</taxon>
        <taxon>PACMAD clade</taxon>
        <taxon>Arundinoideae</taxon>
        <taxon>Arundineae</taxon>
        <taxon>Arundo</taxon>
    </lineage>
</organism>
<accession>A0A0A9C8G0</accession>
<evidence type="ECO:0000313" key="1">
    <source>
        <dbReference type="EMBL" id="JAD71861.1"/>
    </source>
</evidence>
<dbReference type="EMBL" id="GBRH01226034">
    <property type="protein sequence ID" value="JAD71861.1"/>
    <property type="molecule type" value="Transcribed_RNA"/>
</dbReference>
<dbReference type="AlphaFoldDB" id="A0A0A9C8G0"/>